<dbReference type="SUPFAM" id="SSF57959">
    <property type="entry name" value="Leucine zipper domain"/>
    <property type="match status" value="1"/>
</dbReference>
<dbReference type="CDD" id="cd12193">
    <property type="entry name" value="bZIP_GCN4"/>
    <property type="match status" value="1"/>
</dbReference>
<name>A0A1V6TUU1_9EURO</name>
<feature type="compositionally biased region" description="Low complexity" evidence="1">
    <location>
        <begin position="1"/>
        <end position="16"/>
    </location>
</feature>
<evidence type="ECO:0000313" key="3">
    <source>
        <dbReference type="EMBL" id="OQE29744.1"/>
    </source>
</evidence>
<dbReference type="PROSITE" id="PS50217">
    <property type="entry name" value="BZIP"/>
    <property type="match status" value="1"/>
</dbReference>
<dbReference type="EMBL" id="MLKD01000002">
    <property type="protein sequence ID" value="OQE29744.1"/>
    <property type="molecule type" value="Genomic_DNA"/>
</dbReference>
<feature type="region of interest" description="Disordered" evidence="1">
    <location>
        <begin position="181"/>
        <end position="248"/>
    </location>
</feature>
<organism evidence="3 4">
    <name type="scientific">Penicillium steckii</name>
    <dbReference type="NCBI Taxonomy" id="303698"/>
    <lineage>
        <taxon>Eukaryota</taxon>
        <taxon>Fungi</taxon>
        <taxon>Dikarya</taxon>
        <taxon>Ascomycota</taxon>
        <taxon>Pezizomycotina</taxon>
        <taxon>Eurotiomycetes</taxon>
        <taxon>Eurotiomycetidae</taxon>
        <taxon>Eurotiales</taxon>
        <taxon>Aspergillaceae</taxon>
        <taxon>Penicillium</taxon>
    </lineage>
</organism>
<dbReference type="GO" id="GO:0003700">
    <property type="term" value="F:DNA-binding transcription factor activity"/>
    <property type="evidence" value="ECO:0007669"/>
    <property type="project" value="InterPro"/>
</dbReference>
<feature type="compositionally biased region" description="Basic residues" evidence="1">
    <location>
        <begin position="202"/>
        <end position="214"/>
    </location>
</feature>
<dbReference type="AlphaFoldDB" id="A0A1V6TUU1"/>
<keyword evidence="4" id="KW-1185">Reference proteome</keyword>
<evidence type="ECO:0000313" key="4">
    <source>
        <dbReference type="Proteomes" id="UP000191285"/>
    </source>
</evidence>
<gene>
    <name evidence="3" type="ORF">PENSTE_c002G00479</name>
</gene>
<feature type="compositionally biased region" description="Polar residues" evidence="1">
    <location>
        <begin position="45"/>
        <end position="58"/>
    </location>
</feature>
<feature type="compositionally biased region" description="Basic residues" evidence="1">
    <location>
        <begin position="232"/>
        <end position="246"/>
    </location>
</feature>
<dbReference type="InterPro" id="IPR004827">
    <property type="entry name" value="bZIP"/>
</dbReference>
<proteinExistence type="predicted"/>
<feature type="region of interest" description="Disordered" evidence="1">
    <location>
        <begin position="1"/>
        <end position="58"/>
    </location>
</feature>
<accession>A0A1V6TUU1</accession>
<protein>
    <recommendedName>
        <fullName evidence="2">BZIP domain-containing protein</fullName>
    </recommendedName>
</protein>
<evidence type="ECO:0000256" key="1">
    <source>
        <dbReference type="SAM" id="MobiDB-lite"/>
    </source>
</evidence>
<feature type="domain" description="BZIP" evidence="2">
    <location>
        <begin position="227"/>
        <end position="290"/>
    </location>
</feature>
<dbReference type="InterPro" id="IPR046347">
    <property type="entry name" value="bZIP_sf"/>
</dbReference>
<dbReference type="Gene3D" id="1.20.5.170">
    <property type="match status" value="1"/>
</dbReference>
<dbReference type="PROSITE" id="PS00036">
    <property type="entry name" value="BZIP_BASIC"/>
    <property type="match status" value="1"/>
</dbReference>
<evidence type="ECO:0000259" key="2">
    <source>
        <dbReference type="PROSITE" id="PS50217"/>
    </source>
</evidence>
<dbReference type="OrthoDB" id="2257100at2759"/>
<reference evidence="4" key="1">
    <citation type="journal article" date="2017" name="Nat. Microbiol.">
        <title>Global analysis of biosynthetic gene clusters reveals vast potential of secondary metabolite production in Penicillium species.</title>
        <authorList>
            <person name="Nielsen J.C."/>
            <person name="Grijseels S."/>
            <person name="Prigent S."/>
            <person name="Ji B."/>
            <person name="Dainat J."/>
            <person name="Nielsen K.F."/>
            <person name="Frisvad J.C."/>
            <person name="Workman M."/>
            <person name="Nielsen J."/>
        </authorList>
    </citation>
    <scope>NUCLEOTIDE SEQUENCE [LARGE SCALE GENOMIC DNA]</scope>
    <source>
        <strain evidence="4">IBT 24891</strain>
    </source>
</reference>
<dbReference type="Proteomes" id="UP000191285">
    <property type="component" value="Unassembled WGS sequence"/>
</dbReference>
<dbReference type="SMART" id="SM00338">
    <property type="entry name" value="BRLZ"/>
    <property type="match status" value="1"/>
</dbReference>
<comment type="caution">
    <text evidence="3">The sequence shown here is derived from an EMBL/GenBank/DDBJ whole genome shotgun (WGS) entry which is preliminary data.</text>
</comment>
<sequence>MTSTTLSSHHLVTNTSGVISHQRLPGPMKSHKVSKQEESLEWGASTGNPDCQSSANGETTLSWADIPDIPHAWELLESPQVWINGDLQGVSDYTSLNDILYDTTPTHDFESNLSSTSSPLLKENDTFNTSCIANSALEPLIPTIELNEQQLLPASQETIPRRNVGAIDSISYLPLSVTPPLAKTGNGTSESSHIKESCSTGPRHRTKSSQRHKTAGSDTHSSQESDEERLAERRRKNKLAARKLRQKKLDQVSELEGQLEEMRKERDALRLRAAKSEGELLALRQMIDQKMASG</sequence>
<dbReference type="STRING" id="303698.A0A1V6TUU1"/>